<dbReference type="Proteomes" id="UP000295504">
    <property type="component" value="Unassembled WGS sequence"/>
</dbReference>
<reference evidence="3 4" key="1">
    <citation type="submission" date="2019-03" db="EMBL/GenBank/DDBJ databases">
        <title>Genomic Encyclopedia of Type Strains, Phase IV (KMG-IV): sequencing the most valuable type-strain genomes for metagenomic binning, comparative biology and taxonomic classification.</title>
        <authorList>
            <person name="Goeker M."/>
        </authorList>
    </citation>
    <scope>NUCLEOTIDE SEQUENCE [LARGE SCALE GENOMIC DNA]</scope>
    <source>
        <strain evidence="3 4">DSM 100013</strain>
    </source>
</reference>
<sequence length="160" mass="18480">MICDMKYKFNYKTTAFDIWQLSMYSMYSSIVGVCNIIFTAMMVSLTVKFWGHVNNLLRILLIIGICLFTVIQPLVVYFRAKRQIARISDVMEIGFDDDGIHIKTEKQSSDLAWNTVIGISKKPGMILIFSTNKHGFILNNRVLGKQKEDFYSYVISKIQK</sequence>
<proteinExistence type="predicted"/>
<keyword evidence="1" id="KW-0472">Membrane</keyword>
<name>A0A4R2UJR8_9FIRM</name>
<evidence type="ECO:0000256" key="1">
    <source>
        <dbReference type="SAM" id="Phobius"/>
    </source>
</evidence>
<feature type="domain" description="YcxB-like C-terminal" evidence="2">
    <location>
        <begin position="95"/>
        <end position="150"/>
    </location>
</feature>
<keyword evidence="1" id="KW-0812">Transmembrane</keyword>
<feature type="transmembrane region" description="Helical" evidence="1">
    <location>
        <begin position="21"/>
        <end position="44"/>
    </location>
</feature>
<organism evidence="3 4">
    <name type="scientific">Serpentinicella alkaliphila</name>
    <dbReference type="NCBI Taxonomy" id="1734049"/>
    <lineage>
        <taxon>Bacteria</taxon>
        <taxon>Bacillati</taxon>
        <taxon>Bacillota</taxon>
        <taxon>Clostridia</taxon>
        <taxon>Peptostreptococcales</taxon>
        <taxon>Natronincolaceae</taxon>
        <taxon>Serpentinicella</taxon>
    </lineage>
</organism>
<keyword evidence="1" id="KW-1133">Transmembrane helix</keyword>
<gene>
    <name evidence="3" type="ORF">EDD79_1001139</name>
</gene>
<dbReference type="EMBL" id="SLYC01000001">
    <property type="protein sequence ID" value="TCQ08053.1"/>
    <property type="molecule type" value="Genomic_DNA"/>
</dbReference>
<dbReference type="Pfam" id="PF14317">
    <property type="entry name" value="YcxB"/>
    <property type="match status" value="1"/>
</dbReference>
<feature type="transmembrane region" description="Helical" evidence="1">
    <location>
        <begin position="56"/>
        <end position="78"/>
    </location>
</feature>
<comment type="caution">
    <text evidence="3">The sequence shown here is derived from an EMBL/GenBank/DDBJ whole genome shotgun (WGS) entry which is preliminary data.</text>
</comment>
<evidence type="ECO:0000259" key="2">
    <source>
        <dbReference type="Pfam" id="PF14317"/>
    </source>
</evidence>
<dbReference type="InterPro" id="IPR025588">
    <property type="entry name" value="YcxB-like_C"/>
</dbReference>
<protein>
    <submittedName>
        <fullName evidence="3">YcxB-like protein</fullName>
    </submittedName>
</protein>
<evidence type="ECO:0000313" key="3">
    <source>
        <dbReference type="EMBL" id="TCQ08053.1"/>
    </source>
</evidence>
<accession>A0A4R2UJR8</accession>
<keyword evidence="4" id="KW-1185">Reference proteome</keyword>
<dbReference type="AlphaFoldDB" id="A0A4R2UJR8"/>
<evidence type="ECO:0000313" key="4">
    <source>
        <dbReference type="Proteomes" id="UP000295504"/>
    </source>
</evidence>